<reference evidence="1" key="2">
    <citation type="journal article" date="2015" name="Fish Shellfish Immunol.">
        <title>Early steps in the European eel (Anguilla anguilla)-Vibrio vulnificus interaction in the gills: Role of the RtxA13 toxin.</title>
        <authorList>
            <person name="Callol A."/>
            <person name="Pajuelo D."/>
            <person name="Ebbesson L."/>
            <person name="Teles M."/>
            <person name="MacKenzie S."/>
            <person name="Amaro C."/>
        </authorList>
    </citation>
    <scope>NUCLEOTIDE SEQUENCE</scope>
</reference>
<protein>
    <submittedName>
        <fullName evidence="1">Uncharacterized protein</fullName>
    </submittedName>
</protein>
<organism evidence="1">
    <name type="scientific">Anguilla anguilla</name>
    <name type="common">European freshwater eel</name>
    <name type="synonym">Muraena anguilla</name>
    <dbReference type="NCBI Taxonomy" id="7936"/>
    <lineage>
        <taxon>Eukaryota</taxon>
        <taxon>Metazoa</taxon>
        <taxon>Chordata</taxon>
        <taxon>Craniata</taxon>
        <taxon>Vertebrata</taxon>
        <taxon>Euteleostomi</taxon>
        <taxon>Actinopterygii</taxon>
        <taxon>Neopterygii</taxon>
        <taxon>Teleostei</taxon>
        <taxon>Anguilliformes</taxon>
        <taxon>Anguillidae</taxon>
        <taxon>Anguilla</taxon>
    </lineage>
</organism>
<evidence type="ECO:0000313" key="1">
    <source>
        <dbReference type="EMBL" id="JAH06107.1"/>
    </source>
</evidence>
<proteinExistence type="predicted"/>
<accession>A0A0E9PP80</accession>
<reference evidence="1" key="1">
    <citation type="submission" date="2014-11" db="EMBL/GenBank/DDBJ databases">
        <authorList>
            <person name="Amaro Gonzalez C."/>
        </authorList>
    </citation>
    <scope>NUCLEOTIDE SEQUENCE</scope>
</reference>
<sequence length="17" mass="2043">MFFLQVWLLTNALPVHL</sequence>
<dbReference type="EMBL" id="GBXM01102470">
    <property type="protein sequence ID" value="JAH06107.1"/>
    <property type="molecule type" value="Transcribed_RNA"/>
</dbReference>
<name>A0A0E9PP80_ANGAN</name>
<dbReference type="AlphaFoldDB" id="A0A0E9PP80"/>